<feature type="transmembrane region" description="Helical" evidence="6">
    <location>
        <begin position="415"/>
        <end position="435"/>
    </location>
</feature>
<gene>
    <name evidence="7" type="ORF">F3059_06895</name>
</gene>
<feature type="transmembrane region" description="Helical" evidence="6">
    <location>
        <begin position="45"/>
        <end position="70"/>
    </location>
</feature>
<name>A0A6N6M911_9FLAO</name>
<protein>
    <submittedName>
        <fullName evidence="7">YjgP/YjgQ family permease</fullName>
    </submittedName>
</protein>
<accession>A0A6N6M911</accession>
<dbReference type="EMBL" id="WACR01000005">
    <property type="protein sequence ID" value="KAB1064554.1"/>
    <property type="molecule type" value="Genomic_DNA"/>
</dbReference>
<keyword evidence="2" id="KW-1003">Cell membrane</keyword>
<keyword evidence="4 6" id="KW-1133">Transmembrane helix</keyword>
<feature type="transmembrane region" description="Helical" evidence="6">
    <location>
        <begin position="7"/>
        <end position="25"/>
    </location>
</feature>
<keyword evidence="8" id="KW-1185">Reference proteome</keyword>
<evidence type="ECO:0000256" key="4">
    <source>
        <dbReference type="ARBA" id="ARBA00022989"/>
    </source>
</evidence>
<evidence type="ECO:0000256" key="1">
    <source>
        <dbReference type="ARBA" id="ARBA00004651"/>
    </source>
</evidence>
<sequence length="473" mass="53946">MKTFIGPFILTFFITLFILEMQFLWQYFEDMVGKGLEAAVLVKLLLYASASLVSMALPLAILLSSIMTFGSLGENYELVSMKSAGISLNRIMRPLFVFSIFLAIVTFYFSNNILPVANLKFKSLLYDVMHQRPALDFKPGVFYSGIDGYVIRIEDKSKDGQILEDVLIYDHTSSNTNRKVIMAETGKIFLTEDGKYLIMQLFDGNQYDEIPEKDKPLFRSDFEEHTIRFSLSGFQFKRTDEDMFKSHYQMLNLNQLQLSSDSLQEAKTERIKDFKKSMDVRLAVYRDTNRVENLADVAIPDSVIPHFDSLKATSNVSVIVTASNLARASKTYAAAMQQELRSRRERIARHEIEYHRKFSLSIACIILFFVGAPMGAIIRKGGLGMPFIVSVIFFLIYHISSITGEKLVKQLEMPAWQGMWVSTVILAPVGAFLTYKATTDSILLDSAYYTKITSNLKRIFVTPFAKMFSKRKR</sequence>
<evidence type="ECO:0000256" key="2">
    <source>
        <dbReference type="ARBA" id="ARBA00022475"/>
    </source>
</evidence>
<dbReference type="OrthoDB" id="1096108at2"/>
<comment type="subcellular location">
    <subcellularLocation>
        <location evidence="1">Cell membrane</location>
        <topology evidence="1">Multi-pass membrane protein</topology>
    </subcellularLocation>
</comment>
<dbReference type="GO" id="GO:0015920">
    <property type="term" value="P:lipopolysaccharide transport"/>
    <property type="evidence" value="ECO:0007669"/>
    <property type="project" value="TreeGrafter"/>
</dbReference>
<evidence type="ECO:0000313" key="8">
    <source>
        <dbReference type="Proteomes" id="UP000435357"/>
    </source>
</evidence>
<proteinExistence type="predicted"/>
<keyword evidence="5 6" id="KW-0472">Membrane</keyword>
<reference evidence="7 8" key="1">
    <citation type="submission" date="2019-09" db="EMBL/GenBank/DDBJ databases">
        <title>Genomes of Cryomorphaceae.</title>
        <authorList>
            <person name="Bowman J.P."/>
        </authorList>
    </citation>
    <scope>NUCLEOTIDE SEQUENCE [LARGE SCALE GENOMIC DNA]</scope>
    <source>
        <strain evidence="7 8">KCTC 52047</strain>
    </source>
</reference>
<evidence type="ECO:0000256" key="6">
    <source>
        <dbReference type="SAM" id="Phobius"/>
    </source>
</evidence>
<feature type="transmembrane region" description="Helical" evidence="6">
    <location>
        <begin position="385"/>
        <end position="403"/>
    </location>
</feature>
<organism evidence="7 8">
    <name type="scientific">Salibacter halophilus</name>
    <dbReference type="NCBI Taxonomy" id="1803916"/>
    <lineage>
        <taxon>Bacteria</taxon>
        <taxon>Pseudomonadati</taxon>
        <taxon>Bacteroidota</taxon>
        <taxon>Flavobacteriia</taxon>
        <taxon>Flavobacteriales</taxon>
        <taxon>Salibacteraceae</taxon>
        <taxon>Salibacter</taxon>
    </lineage>
</organism>
<dbReference type="PANTHER" id="PTHR33529">
    <property type="entry name" value="SLR0882 PROTEIN-RELATED"/>
    <property type="match status" value="1"/>
</dbReference>
<evidence type="ECO:0000256" key="3">
    <source>
        <dbReference type="ARBA" id="ARBA00022692"/>
    </source>
</evidence>
<evidence type="ECO:0000313" key="7">
    <source>
        <dbReference type="EMBL" id="KAB1064554.1"/>
    </source>
</evidence>
<feature type="transmembrane region" description="Helical" evidence="6">
    <location>
        <begin position="91"/>
        <end position="110"/>
    </location>
</feature>
<comment type="caution">
    <text evidence="7">The sequence shown here is derived from an EMBL/GenBank/DDBJ whole genome shotgun (WGS) entry which is preliminary data.</text>
</comment>
<dbReference type="GO" id="GO:0043190">
    <property type="term" value="C:ATP-binding cassette (ABC) transporter complex"/>
    <property type="evidence" value="ECO:0007669"/>
    <property type="project" value="TreeGrafter"/>
</dbReference>
<feature type="transmembrane region" description="Helical" evidence="6">
    <location>
        <begin position="358"/>
        <end position="378"/>
    </location>
</feature>
<dbReference type="InterPro" id="IPR005495">
    <property type="entry name" value="LptG/LptF_permease"/>
</dbReference>
<dbReference type="Proteomes" id="UP000435357">
    <property type="component" value="Unassembled WGS sequence"/>
</dbReference>
<dbReference type="AlphaFoldDB" id="A0A6N6M911"/>
<dbReference type="PANTHER" id="PTHR33529:SF6">
    <property type="entry name" value="YJGP_YJGQ FAMILY PERMEASE"/>
    <property type="match status" value="1"/>
</dbReference>
<keyword evidence="3 6" id="KW-0812">Transmembrane</keyword>
<dbReference type="Pfam" id="PF03739">
    <property type="entry name" value="LptF_LptG"/>
    <property type="match status" value="1"/>
</dbReference>
<evidence type="ECO:0000256" key="5">
    <source>
        <dbReference type="ARBA" id="ARBA00023136"/>
    </source>
</evidence>